<protein>
    <submittedName>
        <fullName evidence="2">Uncharacterized protein</fullName>
    </submittedName>
</protein>
<feature type="region of interest" description="Disordered" evidence="1">
    <location>
        <begin position="1"/>
        <end position="56"/>
    </location>
</feature>
<dbReference type="Proteomes" id="UP000499080">
    <property type="component" value="Unassembled WGS sequence"/>
</dbReference>
<comment type="caution">
    <text evidence="2">The sequence shown here is derived from an EMBL/GenBank/DDBJ whole genome shotgun (WGS) entry which is preliminary data.</text>
</comment>
<organism evidence="2 3">
    <name type="scientific">Araneus ventricosus</name>
    <name type="common">Orbweaver spider</name>
    <name type="synonym">Epeira ventricosa</name>
    <dbReference type="NCBI Taxonomy" id="182803"/>
    <lineage>
        <taxon>Eukaryota</taxon>
        <taxon>Metazoa</taxon>
        <taxon>Ecdysozoa</taxon>
        <taxon>Arthropoda</taxon>
        <taxon>Chelicerata</taxon>
        <taxon>Arachnida</taxon>
        <taxon>Araneae</taxon>
        <taxon>Araneomorphae</taxon>
        <taxon>Entelegynae</taxon>
        <taxon>Araneoidea</taxon>
        <taxon>Araneidae</taxon>
        <taxon>Araneus</taxon>
    </lineage>
</organism>
<dbReference type="EMBL" id="BGPR01009716">
    <property type="protein sequence ID" value="GBN41834.1"/>
    <property type="molecule type" value="Genomic_DNA"/>
</dbReference>
<evidence type="ECO:0000256" key="1">
    <source>
        <dbReference type="SAM" id="MobiDB-lite"/>
    </source>
</evidence>
<sequence length="101" mass="11211">MMRTTPELAPPLQASTPHQREAFGSDGFKVLQARSHGGSSGSIRVSSLKPYDPEVKTLPPDQSGLMLLYSSYIIFNKIEEKFSEIYANHVSKTDIAENNVR</sequence>
<evidence type="ECO:0000313" key="2">
    <source>
        <dbReference type="EMBL" id="GBN41834.1"/>
    </source>
</evidence>
<proteinExistence type="predicted"/>
<dbReference type="AlphaFoldDB" id="A0A4Y2NS63"/>
<evidence type="ECO:0000313" key="3">
    <source>
        <dbReference type="Proteomes" id="UP000499080"/>
    </source>
</evidence>
<gene>
    <name evidence="2" type="ORF">AVEN_241881_1</name>
</gene>
<accession>A0A4Y2NS63</accession>
<keyword evidence="3" id="KW-1185">Reference proteome</keyword>
<name>A0A4Y2NS63_ARAVE</name>
<reference evidence="2 3" key="1">
    <citation type="journal article" date="2019" name="Sci. Rep.">
        <title>Orb-weaving spider Araneus ventricosus genome elucidates the spidroin gene catalogue.</title>
        <authorList>
            <person name="Kono N."/>
            <person name="Nakamura H."/>
            <person name="Ohtoshi R."/>
            <person name="Moran D.A.P."/>
            <person name="Shinohara A."/>
            <person name="Yoshida Y."/>
            <person name="Fujiwara M."/>
            <person name="Mori M."/>
            <person name="Tomita M."/>
            <person name="Arakawa K."/>
        </authorList>
    </citation>
    <scope>NUCLEOTIDE SEQUENCE [LARGE SCALE GENOMIC DNA]</scope>
</reference>